<protein>
    <recommendedName>
        <fullName evidence="1">Methyltransferase type 11 domain-containing protein</fullName>
    </recommendedName>
</protein>
<dbReference type="InterPro" id="IPR013216">
    <property type="entry name" value="Methyltransf_11"/>
</dbReference>
<dbReference type="KEGG" id="salh:HMF8227_01052"/>
<dbReference type="EMBL" id="CP029347">
    <property type="protein sequence ID" value="AWL11540.1"/>
    <property type="molecule type" value="Genomic_DNA"/>
</dbReference>
<dbReference type="GO" id="GO:0008757">
    <property type="term" value="F:S-adenosylmethionine-dependent methyltransferase activity"/>
    <property type="evidence" value="ECO:0007669"/>
    <property type="project" value="InterPro"/>
</dbReference>
<keyword evidence="3" id="KW-1185">Reference proteome</keyword>
<dbReference type="RefSeq" id="WP_109339175.1">
    <property type="nucleotide sequence ID" value="NZ_CP029347.1"/>
</dbReference>
<dbReference type="Gene3D" id="3.40.50.150">
    <property type="entry name" value="Vaccinia Virus protein VP39"/>
    <property type="match status" value="1"/>
</dbReference>
<evidence type="ECO:0000313" key="3">
    <source>
        <dbReference type="Proteomes" id="UP000245728"/>
    </source>
</evidence>
<dbReference type="Pfam" id="PF08241">
    <property type="entry name" value="Methyltransf_11"/>
    <property type="match status" value="1"/>
</dbReference>
<gene>
    <name evidence="2" type="ORF">HMF8227_01052</name>
</gene>
<dbReference type="OrthoDB" id="6191410at2"/>
<dbReference type="Proteomes" id="UP000245728">
    <property type="component" value="Chromosome"/>
</dbReference>
<feature type="domain" description="Methyltransferase type 11" evidence="1">
    <location>
        <begin position="81"/>
        <end position="129"/>
    </location>
</feature>
<dbReference type="SUPFAM" id="SSF53335">
    <property type="entry name" value="S-adenosyl-L-methionine-dependent methyltransferases"/>
    <property type="match status" value="1"/>
</dbReference>
<evidence type="ECO:0000259" key="1">
    <source>
        <dbReference type="Pfam" id="PF08241"/>
    </source>
</evidence>
<organism evidence="2 3">
    <name type="scientific">Saliniradius amylolyticus</name>
    <dbReference type="NCBI Taxonomy" id="2183582"/>
    <lineage>
        <taxon>Bacteria</taxon>
        <taxon>Pseudomonadati</taxon>
        <taxon>Pseudomonadota</taxon>
        <taxon>Gammaproteobacteria</taxon>
        <taxon>Alteromonadales</taxon>
        <taxon>Alteromonadaceae</taxon>
        <taxon>Saliniradius</taxon>
    </lineage>
</organism>
<sequence length="251" mass="28243">MIPFAPALANNAPRAPKTWQDMPAGAQLKALLEADLAPLSRQWFGYHLVKMGALGAELSLPECPIKKQTAITAQPHPYGDMVSQLNNLPLQRRSVDAIVLPFTLDFCQDPHKLLRDVSRAIMADGHLVVLGLNPFSCAGFAKYWPFKPDSLLHEMRAFSTFRMRDWFNLLGYEVIEHHSMIHSELLFERKMNINSGYQRWMGRYLPGLASVYVMVGRKRRIPMTPNKAMLKPKPAFAASGAGLRAGRWSNS</sequence>
<name>A0A2S2E2Q6_9ALTE</name>
<accession>A0A2S2E2Q6</accession>
<dbReference type="AlphaFoldDB" id="A0A2S2E2Q6"/>
<dbReference type="InterPro" id="IPR029063">
    <property type="entry name" value="SAM-dependent_MTases_sf"/>
</dbReference>
<evidence type="ECO:0000313" key="2">
    <source>
        <dbReference type="EMBL" id="AWL11540.1"/>
    </source>
</evidence>
<proteinExistence type="predicted"/>
<reference evidence="2 3" key="1">
    <citation type="submission" date="2018-05" db="EMBL/GenBank/DDBJ databases">
        <title>Salinimonas sp. HMF8227 Genome sequencing and assembly.</title>
        <authorList>
            <person name="Kang H."/>
            <person name="Kang J."/>
            <person name="Cha I."/>
            <person name="Kim H."/>
            <person name="Joh K."/>
        </authorList>
    </citation>
    <scope>NUCLEOTIDE SEQUENCE [LARGE SCALE GENOMIC DNA]</scope>
    <source>
        <strain evidence="2 3">HMF8227</strain>
    </source>
</reference>